<dbReference type="Gene3D" id="3.50.50.60">
    <property type="entry name" value="FAD/NAD(P)-binding domain"/>
    <property type="match status" value="1"/>
</dbReference>
<keyword evidence="4" id="KW-1133">Transmembrane helix</keyword>
<dbReference type="InterPro" id="IPR023166">
    <property type="entry name" value="BaiN-like_dom_sf"/>
</dbReference>
<name>A0A0G4QGW6_9GAMM</name>
<evidence type="ECO:0000256" key="1">
    <source>
        <dbReference type="ARBA" id="ARBA00001974"/>
    </source>
</evidence>
<evidence type="ECO:0000259" key="6">
    <source>
        <dbReference type="Pfam" id="PF22780"/>
    </source>
</evidence>
<dbReference type="PRINTS" id="PR00411">
    <property type="entry name" value="PNDRDTASEI"/>
</dbReference>
<comment type="cofactor">
    <cofactor evidence="1">
        <name>FAD</name>
        <dbReference type="ChEBI" id="CHEBI:57692"/>
    </cofactor>
</comment>
<evidence type="ECO:0000313" key="7">
    <source>
        <dbReference type="EMBL" id="CRL65098.1"/>
    </source>
</evidence>
<evidence type="ECO:0000256" key="3">
    <source>
        <dbReference type="ARBA" id="ARBA00022827"/>
    </source>
</evidence>
<keyword evidence="4" id="KW-0812">Transmembrane</keyword>
<dbReference type="Proteomes" id="UP000183920">
    <property type="component" value="Unassembled WGS sequence"/>
</dbReference>
<gene>
    <name evidence="7" type="ORF">BN1804_03343</name>
</gene>
<dbReference type="SUPFAM" id="SSF160996">
    <property type="entry name" value="HI0933 insert domain-like"/>
    <property type="match status" value="1"/>
</dbReference>
<protein>
    <submittedName>
        <fullName evidence="7">Tricarballylate dehydrogenase</fullName>
    </submittedName>
</protein>
<dbReference type="RefSeq" id="WP_072065026.1">
    <property type="nucleotide sequence ID" value="NZ_CVRY01000007.1"/>
</dbReference>
<dbReference type="Gene3D" id="1.10.8.260">
    <property type="entry name" value="HI0933 insert domain-like"/>
    <property type="match status" value="1"/>
</dbReference>
<keyword evidence="3" id="KW-0274">FAD</keyword>
<keyword evidence="2" id="KW-0285">Flavoprotein</keyword>
<proteinExistence type="predicted"/>
<dbReference type="InterPro" id="IPR036188">
    <property type="entry name" value="FAD/NAD-bd_sf"/>
</dbReference>
<evidence type="ECO:0000259" key="5">
    <source>
        <dbReference type="Pfam" id="PF03486"/>
    </source>
</evidence>
<dbReference type="Pfam" id="PF03486">
    <property type="entry name" value="HI0933_like"/>
    <property type="match status" value="1"/>
</dbReference>
<dbReference type="AlphaFoldDB" id="A0A0G4QGW6"/>
<accession>A0A0G4QGW6</accession>
<dbReference type="Pfam" id="PF22780">
    <property type="entry name" value="HI0933_like_1st"/>
    <property type="match status" value="1"/>
</dbReference>
<feature type="transmembrane region" description="Helical" evidence="4">
    <location>
        <begin position="6"/>
        <end position="32"/>
    </location>
</feature>
<reference evidence="8" key="1">
    <citation type="submission" date="2015-06" db="EMBL/GenBank/DDBJ databases">
        <authorList>
            <person name="Urmite Genomes"/>
        </authorList>
    </citation>
    <scope>NUCLEOTIDE SEQUENCE [LARGE SCALE GENOMIC DNA]</scope>
    <source>
        <strain evidence="8">CSUR P1867</strain>
    </source>
</reference>
<dbReference type="InterPro" id="IPR057661">
    <property type="entry name" value="RsdA/BaiN/AoA(So)_Rossmann"/>
</dbReference>
<dbReference type="SUPFAM" id="SSF51905">
    <property type="entry name" value="FAD/NAD(P)-binding domain"/>
    <property type="match status" value="1"/>
</dbReference>
<organism evidence="7 8">
    <name type="scientific">Proteus penneri</name>
    <dbReference type="NCBI Taxonomy" id="102862"/>
    <lineage>
        <taxon>Bacteria</taxon>
        <taxon>Pseudomonadati</taxon>
        <taxon>Pseudomonadota</taxon>
        <taxon>Gammaproteobacteria</taxon>
        <taxon>Enterobacterales</taxon>
        <taxon>Morganellaceae</taxon>
        <taxon>Proteus</taxon>
    </lineage>
</organism>
<feature type="domain" description="RsdA/BaiN/AoA(So)-like insert" evidence="6">
    <location>
        <begin position="188"/>
        <end position="339"/>
    </location>
</feature>
<dbReference type="Gene3D" id="2.40.30.10">
    <property type="entry name" value="Translation factors"/>
    <property type="match status" value="1"/>
</dbReference>
<dbReference type="InterPro" id="IPR055178">
    <property type="entry name" value="RsdA/BaiN/AoA(So)-like_dom"/>
</dbReference>
<keyword evidence="4" id="KW-0472">Membrane</keyword>
<dbReference type="NCBIfam" id="TIGR00275">
    <property type="entry name" value="aminoacetone oxidase family FAD-binding enzyme"/>
    <property type="match status" value="1"/>
</dbReference>
<dbReference type="PANTHER" id="PTHR42887:SF2">
    <property type="entry name" value="OS12G0638800 PROTEIN"/>
    <property type="match status" value="1"/>
</dbReference>
<dbReference type="InterPro" id="IPR004792">
    <property type="entry name" value="BaiN-like"/>
</dbReference>
<evidence type="ECO:0000313" key="8">
    <source>
        <dbReference type="Proteomes" id="UP000183920"/>
    </source>
</evidence>
<evidence type="ECO:0000256" key="2">
    <source>
        <dbReference type="ARBA" id="ARBA00022630"/>
    </source>
</evidence>
<feature type="domain" description="RsdA/BaiN/AoA(So)-like Rossmann fold-like" evidence="5">
    <location>
        <begin position="5"/>
        <end position="392"/>
    </location>
</feature>
<dbReference type="EMBL" id="CVRY01000007">
    <property type="protein sequence ID" value="CRL65098.1"/>
    <property type="molecule type" value="Genomic_DNA"/>
</dbReference>
<dbReference type="PANTHER" id="PTHR42887">
    <property type="entry name" value="OS12G0638800 PROTEIN"/>
    <property type="match status" value="1"/>
</dbReference>
<sequence length="404" mass="44120">MGSYDTVIIGAGAAGLFCASLAGQAGLSVLVLDNGKKAGRKILMSGGGRCNFTNMYIEPSAYLSENPHFCKSALARYTQWDFIELVQKYNIAYHEKTLGQLFCDDSAQQIVDLLLTECQKGKVSIRLRSEVTQIEKTDVGFTVFVDGKTITTSSVVIASGGLSMPGLGATPFGYKVAEQFGLPVLPTRAGLVPFTLHKPQLEQLSQLSGVAVPAIVTAKNGTNFKENILFTHRGLSGPAILQISSYWQPGEYVSINLLPSIDLESLLQEKRQEHPNQLLKNTLSRLLPKRFIEIMIENKQLPDISLTQLSNERITQIATLLQEWQAQPNGTEGYRTAEVTLGGVDTRALSSKTMEATKVKGLYFIGEVVDVTGWLGGYNFQWAWSSAYACAQSLISTSKSTFVE</sequence>
<evidence type="ECO:0000256" key="4">
    <source>
        <dbReference type="SAM" id="Phobius"/>
    </source>
</evidence>